<organism evidence="2 3">
    <name type="scientific">Gossypium stocksii</name>
    <dbReference type="NCBI Taxonomy" id="47602"/>
    <lineage>
        <taxon>Eukaryota</taxon>
        <taxon>Viridiplantae</taxon>
        <taxon>Streptophyta</taxon>
        <taxon>Embryophyta</taxon>
        <taxon>Tracheophyta</taxon>
        <taxon>Spermatophyta</taxon>
        <taxon>Magnoliopsida</taxon>
        <taxon>eudicotyledons</taxon>
        <taxon>Gunneridae</taxon>
        <taxon>Pentapetalae</taxon>
        <taxon>rosids</taxon>
        <taxon>malvids</taxon>
        <taxon>Malvales</taxon>
        <taxon>Malvaceae</taxon>
        <taxon>Malvoideae</taxon>
        <taxon>Gossypium</taxon>
    </lineage>
</organism>
<dbReference type="Proteomes" id="UP000828251">
    <property type="component" value="Unassembled WGS sequence"/>
</dbReference>
<evidence type="ECO:0000313" key="3">
    <source>
        <dbReference type="Proteomes" id="UP000828251"/>
    </source>
</evidence>
<gene>
    <name evidence="2" type="ORF">J1N35_016824</name>
</gene>
<feature type="transmembrane region" description="Helical" evidence="1">
    <location>
        <begin position="511"/>
        <end position="529"/>
    </location>
</feature>
<evidence type="ECO:0000313" key="2">
    <source>
        <dbReference type="EMBL" id="KAH1089567.1"/>
    </source>
</evidence>
<keyword evidence="1" id="KW-0472">Membrane</keyword>
<evidence type="ECO:0000256" key="1">
    <source>
        <dbReference type="SAM" id="Phobius"/>
    </source>
</evidence>
<protein>
    <submittedName>
        <fullName evidence="2">Uncharacterized protein</fullName>
    </submittedName>
</protein>
<dbReference type="EMBL" id="JAIQCV010000006">
    <property type="protein sequence ID" value="KAH1089567.1"/>
    <property type="molecule type" value="Genomic_DNA"/>
</dbReference>
<feature type="transmembrane region" description="Helical" evidence="1">
    <location>
        <begin position="465"/>
        <end position="490"/>
    </location>
</feature>
<keyword evidence="1" id="KW-1133">Transmembrane helix</keyword>
<keyword evidence="3" id="KW-1185">Reference proteome</keyword>
<name>A0A9D3VM12_9ROSI</name>
<feature type="transmembrane region" description="Helical" evidence="1">
    <location>
        <begin position="535"/>
        <end position="551"/>
    </location>
</feature>
<comment type="caution">
    <text evidence="2">The sequence shown here is derived from an EMBL/GenBank/DDBJ whole genome shotgun (WGS) entry which is preliminary data.</text>
</comment>
<dbReference type="AlphaFoldDB" id="A0A9D3VM12"/>
<keyword evidence="1" id="KW-0812">Transmembrane</keyword>
<accession>A0A9D3VM12</accession>
<reference evidence="2 3" key="1">
    <citation type="journal article" date="2021" name="Plant Biotechnol. J.">
        <title>Multi-omics assisted identification of the key and species-specific regulatory components of drought-tolerant mechanisms in Gossypium stocksii.</title>
        <authorList>
            <person name="Yu D."/>
            <person name="Ke L."/>
            <person name="Zhang D."/>
            <person name="Wu Y."/>
            <person name="Sun Y."/>
            <person name="Mei J."/>
            <person name="Sun J."/>
            <person name="Sun Y."/>
        </authorList>
    </citation>
    <scope>NUCLEOTIDE SEQUENCE [LARGE SCALE GENOMIC DNA]</scope>
    <source>
        <strain evidence="3">cv. E1</strain>
        <tissue evidence="2">Leaf</tissue>
    </source>
</reference>
<sequence>MAGNHHATPEVMMRALFELLKAKRRHLLELREKIANIKLWYNFPLRFQPKLDELIELCAAYDNRELEDIYEGLRFCHGLLSSNSGSMACPSLYMLASLSSRMDGCFAECIKKIDSLRQMDGWIYVGLSVSLFAESFSRHPVTDVGAYMDSARPIFDFESTADYAYGPFSRLYYQLKAYATNPLKYNYRGNLAFLLKVMKEIDAMTRHCQSNDGYGLRTSFDASSSSANPQSWSFTLNDPSTICPDIEAGTQHHTNRMLPDLHNRHPGGADTQSMSVISMTNTNLNYDTSNHSLRSTALRPCQGTASIDPSNHICLNHNTGTVSGAGISMPLLDNSPDHQRGFGNRLPVYVAGTQSQTQSPMAPLSNQPGHDAVITIPAAGEFASVLQTTHIEGRAIGDYETARHSRSNRDDGTARHARAIRDDEIAGHSKLFKTLVPVNFSGAYMVAGIARQIYQSVGLPLPVKLFGLLTVGFAFAAGFSSLVGLSISTIRPNSLPFGSNPRLMIRMMHNVVAHTTAYAFIWAMCHLFLQDDPLLMWIVAGLASVAFMIIIRRVNMG</sequence>
<proteinExistence type="predicted"/>